<organism evidence="1 2">
    <name type="scientific">Schizophyllum amplum</name>
    <dbReference type="NCBI Taxonomy" id="97359"/>
    <lineage>
        <taxon>Eukaryota</taxon>
        <taxon>Fungi</taxon>
        <taxon>Dikarya</taxon>
        <taxon>Basidiomycota</taxon>
        <taxon>Agaricomycotina</taxon>
        <taxon>Agaricomycetes</taxon>
        <taxon>Agaricomycetidae</taxon>
        <taxon>Agaricales</taxon>
        <taxon>Schizophyllaceae</taxon>
        <taxon>Schizophyllum</taxon>
    </lineage>
</organism>
<accession>A0A550CUQ0</accession>
<evidence type="ECO:0000313" key="1">
    <source>
        <dbReference type="EMBL" id="TRM68508.1"/>
    </source>
</evidence>
<sequence length="653" mass="70817">MSMACDLVDATDDVQAQTSLAPDAPTDPLSAPGVLVDAPSAFVDAAPNGKQKKVHDLTFPPWPAVPEGVKLILFAAFVERGIKRHCGGADAPEVDVTGRLTVALTSAHEDDECKTDSKFKSWKPAKTKAPKRMDVSDKWWETWGEFQESMRAVRSYLHLLPDDCISQLVQEFIELHKRLWPAQGSGPTNPRALLDDFQRVIGTLDADTAPAPANDSEDEDDAPMEGVEVEGAPFVPPSSTDVVGEDFGHSNPALEAFIADPALVTRCYLSSHAKDRGHIYHEKNLLGLPKLVQFFLAFVIRSAVIKDARLQKGFADALEVAKKACIEIPKTSQIAKTMPDTMFSKGCQSLWGRKANVFHFTDDIWKAGDDGAIPLASITEVEAEPPDADAVLKGKVNPNDLLKREIDAGNLTFVTPEGDTDIQTATNTDSWGAGDDDAGGWGANTEGWGAGNDWDDDTTMADVVPEPPAYEALLALPGVAPMRETHTTGIVEHSMRRVKSVQKPAPLQPGQGEVEPARAVENALGATFARVVLEPWLEFHAGADLELNRPNILEASRGPIAQEGGDGKGHDPLKKEITVLVDVETLDKIAIGMGIAGTWVQVVRDDAGEKPVENTNAKKRKTKKADYWYMDDLIMTIPSFYSACKCTLCSSRR</sequence>
<dbReference type="EMBL" id="VDMD01000002">
    <property type="protein sequence ID" value="TRM68508.1"/>
    <property type="molecule type" value="Genomic_DNA"/>
</dbReference>
<protein>
    <submittedName>
        <fullName evidence="1">Uncharacterized protein</fullName>
    </submittedName>
</protein>
<dbReference type="AlphaFoldDB" id="A0A550CUQ0"/>
<dbReference type="STRING" id="97359.A0A550CUQ0"/>
<comment type="caution">
    <text evidence="1">The sequence shown here is derived from an EMBL/GenBank/DDBJ whole genome shotgun (WGS) entry which is preliminary data.</text>
</comment>
<proteinExistence type="predicted"/>
<dbReference type="OrthoDB" id="435402at2759"/>
<evidence type="ECO:0000313" key="2">
    <source>
        <dbReference type="Proteomes" id="UP000320762"/>
    </source>
</evidence>
<dbReference type="Proteomes" id="UP000320762">
    <property type="component" value="Unassembled WGS sequence"/>
</dbReference>
<gene>
    <name evidence="1" type="ORF">BD626DRAFT_565340</name>
</gene>
<keyword evidence="2" id="KW-1185">Reference proteome</keyword>
<reference evidence="1 2" key="1">
    <citation type="journal article" date="2019" name="New Phytol.">
        <title>Comparative genomics reveals unique wood-decay strategies and fruiting body development in the Schizophyllaceae.</title>
        <authorList>
            <person name="Almasi E."/>
            <person name="Sahu N."/>
            <person name="Krizsan K."/>
            <person name="Balint B."/>
            <person name="Kovacs G.M."/>
            <person name="Kiss B."/>
            <person name="Cseklye J."/>
            <person name="Drula E."/>
            <person name="Henrissat B."/>
            <person name="Nagy I."/>
            <person name="Chovatia M."/>
            <person name="Adam C."/>
            <person name="LaButti K."/>
            <person name="Lipzen A."/>
            <person name="Riley R."/>
            <person name="Grigoriev I.V."/>
            <person name="Nagy L.G."/>
        </authorList>
    </citation>
    <scope>NUCLEOTIDE SEQUENCE [LARGE SCALE GENOMIC DNA]</scope>
    <source>
        <strain evidence="1 2">NL-1724</strain>
    </source>
</reference>
<name>A0A550CUQ0_9AGAR</name>